<keyword evidence="4" id="KW-1133">Transmembrane helix</keyword>
<keyword evidence="3" id="KW-0808">Transferase</keyword>
<dbReference type="Proteomes" id="UP000678499">
    <property type="component" value="Unassembled WGS sequence"/>
</dbReference>
<keyword evidence="4" id="KW-0472">Membrane</keyword>
<dbReference type="SUPFAM" id="SSF53756">
    <property type="entry name" value="UDP-Glycosyltransferase/glycogen phosphorylase"/>
    <property type="match status" value="1"/>
</dbReference>
<dbReference type="Gene3D" id="3.40.50.2000">
    <property type="entry name" value="Glycogen Phosphorylase B"/>
    <property type="match status" value="1"/>
</dbReference>
<dbReference type="OrthoDB" id="5835829at2759"/>
<evidence type="ECO:0000313" key="5">
    <source>
        <dbReference type="EMBL" id="CAD7275969.1"/>
    </source>
</evidence>
<dbReference type="InterPro" id="IPR002213">
    <property type="entry name" value="UDP_glucos_trans"/>
</dbReference>
<evidence type="ECO:0000256" key="3">
    <source>
        <dbReference type="ARBA" id="ARBA00022679"/>
    </source>
</evidence>
<dbReference type="CDD" id="cd03784">
    <property type="entry name" value="GT1_Gtf-like"/>
    <property type="match status" value="1"/>
</dbReference>
<dbReference type="Pfam" id="PF00201">
    <property type="entry name" value="UDPGT"/>
    <property type="match status" value="1"/>
</dbReference>
<name>A0A7R9BL08_9CRUS</name>
<dbReference type="PANTHER" id="PTHR48043:SF159">
    <property type="entry name" value="EG:EG0003.4 PROTEIN-RELATED"/>
    <property type="match status" value="1"/>
</dbReference>
<evidence type="ECO:0000256" key="1">
    <source>
        <dbReference type="ARBA" id="ARBA00009995"/>
    </source>
</evidence>
<dbReference type="PANTHER" id="PTHR48043">
    <property type="entry name" value="EG:EG0003.4 PROTEIN-RELATED"/>
    <property type="match status" value="1"/>
</dbReference>
<dbReference type="FunFam" id="3.40.50.2000:FF:000050">
    <property type="entry name" value="UDP-glucuronosyltransferase"/>
    <property type="match status" value="1"/>
</dbReference>
<gene>
    <name evidence="5" type="ORF">NMOB1V02_LOCUS3752</name>
</gene>
<evidence type="ECO:0000313" key="6">
    <source>
        <dbReference type="Proteomes" id="UP000678499"/>
    </source>
</evidence>
<reference evidence="5" key="1">
    <citation type="submission" date="2020-11" db="EMBL/GenBank/DDBJ databases">
        <authorList>
            <person name="Tran Van P."/>
        </authorList>
    </citation>
    <scope>NUCLEOTIDE SEQUENCE</scope>
</reference>
<comment type="similarity">
    <text evidence="1">Belongs to the UDP-glycosyltransferase family.</text>
</comment>
<evidence type="ECO:0000256" key="2">
    <source>
        <dbReference type="ARBA" id="ARBA00022676"/>
    </source>
</evidence>
<dbReference type="EMBL" id="OA882555">
    <property type="protein sequence ID" value="CAD7275969.1"/>
    <property type="molecule type" value="Genomic_DNA"/>
</dbReference>
<keyword evidence="6" id="KW-1185">Reference proteome</keyword>
<evidence type="ECO:0000256" key="4">
    <source>
        <dbReference type="SAM" id="Phobius"/>
    </source>
</evidence>
<dbReference type="InterPro" id="IPR050271">
    <property type="entry name" value="UDP-glycosyltransferase"/>
</dbReference>
<feature type="transmembrane region" description="Helical" evidence="4">
    <location>
        <begin position="169"/>
        <end position="192"/>
    </location>
</feature>
<dbReference type="EMBL" id="CAJPEX010000518">
    <property type="protein sequence ID" value="CAG0916121.1"/>
    <property type="molecule type" value="Genomic_DNA"/>
</dbReference>
<organism evidence="5">
    <name type="scientific">Notodromas monacha</name>
    <dbReference type="NCBI Taxonomy" id="399045"/>
    <lineage>
        <taxon>Eukaryota</taxon>
        <taxon>Metazoa</taxon>
        <taxon>Ecdysozoa</taxon>
        <taxon>Arthropoda</taxon>
        <taxon>Crustacea</taxon>
        <taxon>Oligostraca</taxon>
        <taxon>Ostracoda</taxon>
        <taxon>Podocopa</taxon>
        <taxon>Podocopida</taxon>
        <taxon>Cypridocopina</taxon>
        <taxon>Cypridoidea</taxon>
        <taxon>Cyprididae</taxon>
        <taxon>Notodromas</taxon>
    </lineage>
</organism>
<sequence length="212" mass="23471">MPLSFLAQVLWKWESDQVEGVVLPPNVRLAKWLPQQDVLGHAATKLFITQGGLLSMHEATFHGVPIVGLPVGSDQLLNMRRAQEAGVGLALIWEELDADKLFTAVRTVLADDTFAANVQDRSKIMRDAEQGPLQRAVFWIEYVLRHGGAEHLKSSAPDLTWYQRNSLDVVAVAATVLAVGLSILLALVYFVVCRCLPSVIRRAVRGRKPKQE</sequence>
<keyword evidence="2" id="KW-0328">Glycosyltransferase</keyword>
<evidence type="ECO:0008006" key="7">
    <source>
        <dbReference type="Google" id="ProtNLM"/>
    </source>
</evidence>
<proteinExistence type="inferred from homology"/>
<keyword evidence="4" id="KW-0812">Transmembrane</keyword>
<dbReference type="GO" id="GO:0008194">
    <property type="term" value="F:UDP-glycosyltransferase activity"/>
    <property type="evidence" value="ECO:0007669"/>
    <property type="project" value="InterPro"/>
</dbReference>
<dbReference type="AlphaFoldDB" id="A0A7R9BL08"/>
<protein>
    <recommendedName>
        <fullName evidence="7">UDP-glucuronosyltransferase</fullName>
    </recommendedName>
</protein>
<accession>A0A7R9BL08</accession>